<keyword evidence="7" id="KW-1185">Reference proteome</keyword>
<dbReference type="InterPro" id="IPR050129">
    <property type="entry name" value="Zn_alcohol_dh"/>
</dbReference>
<dbReference type="SUPFAM" id="SSF51735">
    <property type="entry name" value="NAD(P)-binding Rossmann-fold domains"/>
    <property type="match status" value="1"/>
</dbReference>
<dbReference type="Gene3D" id="3.90.180.10">
    <property type="entry name" value="Medium-chain alcohol dehydrogenases, catalytic domain"/>
    <property type="match status" value="1"/>
</dbReference>
<gene>
    <name evidence="6" type="ORF">H7J73_11870</name>
</gene>
<proteinExistence type="predicted"/>
<keyword evidence="4" id="KW-0560">Oxidoreductase</keyword>
<dbReference type="RefSeq" id="WP_264067599.1">
    <property type="nucleotide sequence ID" value="NZ_JACKTY010000028.1"/>
</dbReference>
<dbReference type="InterPro" id="IPR020843">
    <property type="entry name" value="ER"/>
</dbReference>
<evidence type="ECO:0000259" key="5">
    <source>
        <dbReference type="SMART" id="SM00829"/>
    </source>
</evidence>
<dbReference type="Pfam" id="PF08240">
    <property type="entry name" value="ADH_N"/>
    <property type="match status" value="1"/>
</dbReference>
<dbReference type="InterPro" id="IPR011032">
    <property type="entry name" value="GroES-like_sf"/>
</dbReference>
<dbReference type="InterPro" id="IPR013149">
    <property type="entry name" value="ADH-like_C"/>
</dbReference>
<reference evidence="6 7" key="1">
    <citation type="journal article" date="2022" name="BMC Genomics">
        <title>Comparative genome analysis of mycobacteria focusing on tRNA and non-coding RNA.</title>
        <authorList>
            <person name="Behra P.R.K."/>
            <person name="Pettersson B.M.F."/>
            <person name="Ramesh M."/>
            <person name="Das S."/>
            <person name="Dasgupta S."/>
            <person name="Kirsebom L.A."/>
        </authorList>
    </citation>
    <scope>NUCLEOTIDE SEQUENCE [LARGE SCALE GENOMIC DNA]</scope>
    <source>
        <strain evidence="6 7">DSM 44078</strain>
    </source>
</reference>
<dbReference type="EMBL" id="JACKTY010000028">
    <property type="protein sequence ID" value="MCV7226723.1"/>
    <property type="molecule type" value="Genomic_DNA"/>
</dbReference>
<evidence type="ECO:0000256" key="1">
    <source>
        <dbReference type="ARBA" id="ARBA00001947"/>
    </source>
</evidence>
<dbReference type="SUPFAM" id="SSF50129">
    <property type="entry name" value="GroES-like"/>
    <property type="match status" value="1"/>
</dbReference>
<dbReference type="PANTHER" id="PTHR43401">
    <property type="entry name" value="L-THREONINE 3-DEHYDROGENASE"/>
    <property type="match status" value="1"/>
</dbReference>
<keyword evidence="2" id="KW-0479">Metal-binding</keyword>
<evidence type="ECO:0000256" key="3">
    <source>
        <dbReference type="ARBA" id="ARBA00022833"/>
    </source>
</evidence>
<dbReference type="PANTHER" id="PTHR43401:SF2">
    <property type="entry name" value="L-THREONINE 3-DEHYDROGENASE"/>
    <property type="match status" value="1"/>
</dbReference>
<keyword evidence="3" id="KW-0862">Zinc</keyword>
<evidence type="ECO:0000256" key="2">
    <source>
        <dbReference type="ARBA" id="ARBA00022723"/>
    </source>
</evidence>
<evidence type="ECO:0000256" key="4">
    <source>
        <dbReference type="ARBA" id="ARBA00023002"/>
    </source>
</evidence>
<accession>A0ABT3CB83</accession>
<comment type="caution">
    <text evidence="6">The sequence shown here is derived from an EMBL/GenBank/DDBJ whole genome shotgun (WGS) entry which is preliminary data.</text>
</comment>
<comment type="cofactor">
    <cofactor evidence="1">
        <name>Zn(2+)</name>
        <dbReference type="ChEBI" id="CHEBI:29105"/>
    </cofactor>
</comment>
<dbReference type="Gene3D" id="3.40.50.720">
    <property type="entry name" value="NAD(P)-binding Rossmann-like Domain"/>
    <property type="match status" value="1"/>
</dbReference>
<dbReference type="Proteomes" id="UP001526201">
    <property type="component" value="Unassembled WGS sequence"/>
</dbReference>
<feature type="domain" description="Enoyl reductase (ER)" evidence="5">
    <location>
        <begin position="4"/>
        <end position="343"/>
    </location>
</feature>
<dbReference type="InterPro" id="IPR036291">
    <property type="entry name" value="NAD(P)-bd_dom_sf"/>
</dbReference>
<dbReference type="CDD" id="cd08236">
    <property type="entry name" value="sugar_DH"/>
    <property type="match status" value="1"/>
</dbReference>
<dbReference type="Pfam" id="PF00107">
    <property type="entry name" value="ADH_zinc_N"/>
    <property type="match status" value="1"/>
</dbReference>
<evidence type="ECO:0000313" key="7">
    <source>
        <dbReference type="Proteomes" id="UP001526201"/>
    </source>
</evidence>
<name>A0ABT3CB83_9MYCO</name>
<sequence>MKAAVLESKDVLVYKDLPDPLPFGERPVLVRVGSVGVCGSDVLRFAHDTAYHYPLVLGHEFSAVIEKAPEDSTFAPGDRVAVFPLLPRSDDPLTRVGEWALSDAYDYFGSRRDGGMCEMLWVPEANLVPVPSSMPLAHAATVEPAAVALHAVQKLRVPAAGTVMVVGAGPIGALAAQWLRILGWTRVLVADVDRRKLELMEQLGFEVLDASTQDAVSAAGERTGGRGLDAVVEASGFPSAFLQCLEAAAPQGQILLLGDLKGDVTIPQSLISSFIRRELVIIGTWNSRIMPSGRSEWDMVVEHIARGSLAVAPLISHVRGLEEAPELMADIAGKRIWSNKVVFAVSPEARAEARAHAAGGGRP</sequence>
<protein>
    <submittedName>
        <fullName evidence="6">Galactitol-1-phosphate 5-dehydrogenase</fullName>
    </submittedName>
</protein>
<evidence type="ECO:0000313" key="6">
    <source>
        <dbReference type="EMBL" id="MCV7226723.1"/>
    </source>
</evidence>
<organism evidence="6 7">
    <name type="scientific">Mycolicibacterium komossense</name>
    <dbReference type="NCBI Taxonomy" id="1779"/>
    <lineage>
        <taxon>Bacteria</taxon>
        <taxon>Bacillati</taxon>
        <taxon>Actinomycetota</taxon>
        <taxon>Actinomycetes</taxon>
        <taxon>Mycobacteriales</taxon>
        <taxon>Mycobacteriaceae</taxon>
        <taxon>Mycolicibacterium</taxon>
    </lineage>
</organism>
<dbReference type="SMART" id="SM00829">
    <property type="entry name" value="PKS_ER"/>
    <property type="match status" value="1"/>
</dbReference>
<dbReference type="InterPro" id="IPR013154">
    <property type="entry name" value="ADH-like_N"/>
</dbReference>